<dbReference type="RefSeq" id="WP_091649195.1">
    <property type="nucleotide sequence ID" value="NZ_FOVW01000001.1"/>
</dbReference>
<dbReference type="InterPro" id="IPR049625">
    <property type="entry name" value="Glyco_transf_61_cat"/>
</dbReference>
<evidence type="ECO:0000313" key="2">
    <source>
        <dbReference type="EMBL" id="SFN65274.1"/>
    </source>
</evidence>
<proteinExistence type="predicted"/>
<dbReference type="Proteomes" id="UP000199564">
    <property type="component" value="Unassembled WGS sequence"/>
</dbReference>
<dbReference type="Pfam" id="PF04577">
    <property type="entry name" value="Glyco_transf_61"/>
    <property type="match status" value="1"/>
</dbReference>
<feature type="domain" description="Glycosyltransferase 61 catalytic" evidence="1">
    <location>
        <begin position="19"/>
        <end position="265"/>
    </location>
</feature>
<dbReference type="EMBL" id="FOVW01000001">
    <property type="protein sequence ID" value="SFN65274.1"/>
    <property type="molecule type" value="Genomic_DNA"/>
</dbReference>
<accession>A0A1I5AS58</accession>
<dbReference type="AlphaFoldDB" id="A0A1I5AS58"/>
<reference evidence="3" key="1">
    <citation type="submission" date="2016-10" db="EMBL/GenBank/DDBJ databases">
        <authorList>
            <person name="Varghese N."/>
            <person name="Submissions S."/>
        </authorList>
    </citation>
    <scope>NUCLEOTIDE SEQUENCE [LARGE SCALE GENOMIC DNA]</scope>
    <source>
        <strain evidence="3">DSM 15282</strain>
    </source>
</reference>
<protein>
    <recommendedName>
        <fullName evidence="1">Glycosyltransferase 61 catalytic domain-containing protein</fullName>
    </recommendedName>
</protein>
<name>A0A1I5AS58_9BACT</name>
<organism evidence="2 3">
    <name type="scientific">Algoriphagus ornithinivorans</name>
    <dbReference type="NCBI Taxonomy" id="226506"/>
    <lineage>
        <taxon>Bacteria</taxon>
        <taxon>Pseudomonadati</taxon>
        <taxon>Bacteroidota</taxon>
        <taxon>Cytophagia</taxon>
        <taxon>Cytophagales</taxon>
        <taxon>Cyclobacteriaceae</taxon>
        <taxon>Algoriphagus</taxon>
    </lineage>
</organism>
<dbReference type="GO" id="GO:0016757">
    <property type="term" value="F:glycosyltransferase activity"/>
    <property type="evidence" value="ECO:0007669"/>
    <property type="project" value="InterPro"/>
</dbReference>
<evidence type="ECO:0000259" key="1">
    <source>
        <dbReference type="Pfam" id="PF04577"/>
    </source>
</evidence>
<gene>
    <name evidence="2" type="ORF">SAMN04488519_101259</name>
</gene>
<evidence type="ECO:0000313" key="3">
    <source>
        <dbReference type="Proteomes" id="UP000199564"/>
    </source>
</evidence>
<keyword evidence="3" id="KW-1185">Reference proteome</keyword>
<sequence length="323" mass="37887">MKEIKIIADPTKGGDLGNYWHYMLGFFLPFLVWLEKNSDYLKDKKLIIDSCNPMTDRILEEFLKESLFSYEMKQLSEKKLEISKKYWKSYREKLKRRLLKLEIKLRDTKASLFIFHEFLEKKDSIIIPRWDVYLELIGTFPKAYESQIMSIRESLIDWADSQNKETSGAYTLILKRSDPPTSTLGKKSIEKRWLKGYGSERRQLLGIDSLYHELEKRDYNPFIFASGDHNLKEQISVHYRSKTLIAIRGADLFNMFWMPSNSTVIMQASSGLINKAAQPILARCCGHKFYEIPHHGEKSPRLNFETIRSILNGTRNTKIPNHC</sequence>
<dbReference type="STRING" id="226506.SAMN04488519_101259"/>